<dbReference type="InterPro" id="IPR012334">
    <property type="entry name" value="Pectin_lyas_fold"/>
</dbReference>
<reference evidence="2 3" key="1">
    <citation type="journal article" date="2007" name="Int. J. Syst. Evol. Microbiol.">
        <title>Paenibacillus ginsengarvi sp. nov., isolated from soil from ginseng cultivation.</title>
        <authorList>
            <person name="Yoon M.H."/>
            <person name="Ten L.N."/>
            <person name="Im W.T."/>
        </authorList>
    </citation>
    <scope>NUCLEOTIDE SEQUENCE [LARGE SCALE GENOMIC DNA]</scope>
    <source>
        <strain evidence="2 3">KCTC 13059</strain>
    </source>
</reference>
<name>A0A3B0ANN4_9BACL</name>
<protein>
    <recommendedName>
        <fullName evidence="1">Rhamnogalacturonase A/B/Epimerase-like pectate lyase domain-containing protein</fullName>
    </recommendedName>
</protein>
<sequence length="688" mass="76480">MYLSLSICYVSHYLNVWVSLRGQALYRLLPLMLTNNRPNGHCNILNMRNTNCNCTYRRRFRNDWREETDAMRHRILSPIRPKRRYVYMRQANEETNRGQPGQEQQLISRRKLLASMGIAGAALGSQALLQTGFAQASVTQSVYGGDAEECDCAELDERITRLKQDVDERGQHVSGFGAVGDGVADDTAAIQAGIDAIAAAGGGTLVLSGIYRITNTIDLKRLVALYFVEGAKLNLKANTKALNMRQDTALLGKAYINIDINNYTESALYIDGATVSGVSYQYTYIETLRLEGHVLNNVGNGIHFDATAAPSRISFVRFNNLRIRGFGKGIFMDAPPHVGDTVNYNYVTGNIFNNVVISDCDYYIYATGDHKALNQADGNTFNNLQLQYNTRCKEIIHIEGRANIVNAFIWDAINKPCLMVNLTASTRQNQISLNVLDGSNYIDAGQYNYLSIRDQNGHVIPYKDKLTYLPSSDYRKFNGDYEDILHAAPVLHQVAIVSGSQYVTSGTIDSVFQGKSNQYLRLNLAGGQTFSFEVTFNGGHYYGNTTDYVPGGIENVGIYFSYNRCPEQIRLDVTDLDNVVYTTVQDMQYMQFLPAYILRSNVLNGLMKGVRKIKFTFTGQYSTDVRVGRIFAQSYYVGGNKFLANSGDYVAGDLTFVKSAHGVVLTSPNGSQFRLTVSDTGALTASPL</sequence>
<accession>A0A3B0ANN4</accession>
<dbReference type="AlphaFoldDB" id="A0A3B0ANN4"/>
<feature type="domain" description="Rhamnogalacturonase A/B/Epimerase-like pectate lyase" evidence="1">
    <location>
        <begin position="173"/>
        <end position="383"/>
    </location>
</feature>
<comment type="caution">
    <text evidence="2">The sequence shown here is derived from an EMBL/GenBank/DDBJ whole genome shotgun (WGS) entry which is preliminary data.</text>
</comment>
<organism evidence="2 3">
    <name type="scientific">Paenibacillus ginsengarvi</name>
    <dbReference type="NCBI Taxonomy" id="400777"/>
    <lineage>
        <taxon>Bacteria</taxon>
        <taxon>Bacillati</taxon>
        <taxon>Bacillota</taxon>
        <taxon>Bacilli</taxon>
        <taxon>Bacillales</taxon>
        <taxon>Paenibacillaceae</taxon>
        <taxon>Paenibacillus</taxon>
    </lineage>
</organism>
<dbReference type="SUPFAM" id="SSF51126">
    <property type="entry name" value="Pectin lyase-like"/>
    <property type="match status" value="1"/>
</dbReference>
<gene>
    <name evidence="2" type="ORF">D7M11_34950</name>
</gene>
<dbReference type="InterPro" id="IPR024535">
    <property type="entry name" value="RHGA/B-epi-like_pectate_lyase"/>
</dbReference>
<evidence type="ECO:0000313" key="2">
    <source>
        <dbReference type="EMBL" id="RKN62069.1"/>
    </source>
</evidence>
<dbReference type="InterPro" id="IPR011050">
    <property type="entry name" value="Pectin_lyase_fold/virulence"/>
</dbReference>
<dbReference type="EMBL" id="RBAH01000049">
    <property type="protein sequence ID" value="RKN62069.1"/>
    <property type="molecule type" value="Genomic_DNA"/>
</dbReference>
<dbReference type="Pfam" id="PF12708">
    <property type="entry name" value="Pect-lyase_RHGA_epim"/>
    <property type="match status" value="1"/>
</dbReference>
<proteinExistence type="predicted"/>
<dbReference type="Gene3D" id="2.160.20.10">
    <property type="entry name" value="Single-stranded right-handed beta-helix, Pectin lyase-like"/>
    <property type="match status" value="1"/>
</dbReference>
<evidence type="ECO:0000313" key="3">
    <source>
        <dbReference type="Proteomes" id="UP000282311"/>
    </source>
</evidence>
<dbReference type="Proteomes" id="UP000282311">
    <property type="component" value="Unassembled WGS sequence"/>
</dbReference>
<evidence type="ECO:0000259" key="1">
    <source>
        <dbReference type="Pfam" id="PF12708"/>
    </source>
</evidence>
<keyword evidence="3" id="KW-1185">Reference proteome</keyword>